<evidence type="ECO:0000256" key="4">
    <source>
        <dbReference type="ARBA" id="ARBA00022801"/>
    </source>
</evidence>
<keyword evidence="2" id="KW-0677">Repeat</keyword>
<evidence type="ECO:0000259" key="10">
    <source>
        <dbReference type="PROSITE" id="PS51192"/>
    </source>
</evidence>
<keyword evidence="3" id="KW-0547">Nucleotide-binding</keyword>
<evidence type="ECO:0000256" key="6">
    <source>
        <dbReference type="ARBA" id="ARBA00023242"/>
    </source>
</evidence>
<reference evidence="13" key="2">
    <citation type="submission" date="2020-12" db="EMBL/GenBank/DDBJ databases">
        <title>New Spironucleus salmonicida genome in near-complete chromosomes.</title>
        <authorList>
            <person name="Xu F."/>
            <person name="Kurt Z."/>
            <person name="Jimenez-Gonzalez A."/>
            <person name="Astvaldsson A."/>
            <person name="Andersson J.O."/>
            <person name="Svard S.G."/>
        </authorList>
    </citation>
    <scope>NUCLEOTIDE SEQUENCE</scope>
    <source>
        <strain evidence="13">ATCC 50377</strain>
    </source>
</reference>
<dbReference type="InterPro" id="IPR023780">
    <property type="entry name" value="Chromo_domain"/>
</dbReference>
<feature type="coiled-coil region" evidence="7">
    <location>
        <begin position="4"/>
        <end position="62"/>
    </location>
</feature>
<evidence type="ECO:0000256" key="5">
    <source>
        <dbReference type="ARBA" id="ARBA00022840"/>
    </source>
</evidence>
<feature type="domain" description="Chromo" evidence="9">
    <location>
        <begin position="512"/>
        <end position="577"/>
    </location>
</feature>
<dbReference type="EMBL" id="KI546053">
    <property type="protein sequence ID" value="EST47014.1"/>
    <property type="molecule type" value="Genomic_DNA"/>
</dbReference>
<dbReference type="SMART" id="SM00490">
    <property type="entry name" value="HELICc"/>
    <property type="match status" value="1"/>
</dbReference>
<dbReference type="PROSITE" id="PS51192">
    <property type="entry name" value="HELICASE_ATP_BIND_1"/>
    <property type="match status" value="1"/>
</dbReference>
<evidence type="ECO:0000313" key="14">
    <source>
        <dbReference type="Proteomes" id="UP000018208"/>
    </source>
</evidence>
<dbReference type="InterPro" id="IPR049730">
    <property type="entry name" value="SNF2/RAD54-like_C"/>
</dbReference>
<dbReference type="PANTHER" id="PTHR45623">
    <property type="entry name" value="CHROMODOMAIN-HELICASE-DNA-BINDING PROTEIN 3-RELATED-RELATED"/>
    <property type="match status" value="1"/>
</dbReference>
<organism evidence="12">
    <name type="scientific">Spironucleus salmonicida</name>
    <dbReference type="NCBI Taxonomy" id="348837"/>
    <lineage>
        <taxon>Eukaryota</taxon>
        <taxon>Metamonada</taxon>
        <taxon>Diplomonadida</taxon>
        <taxon>Hexamitidae</taxon>
        <taxon>Hexamitinae</taxon>
        <taxon>Spironucleus</taxon>
    </lineage>
</organism>
<dbReference type="PROSITE" id="PS50013">
    <property type="entry name" value="CHROMO_2"/>
    <property type="match status" value="2"/>
</dbReference>
<evidence type="ECO:0000256" key="8">
    <source>
        <dbReference type="SAM" id="MobiDB-lite"/>
    </source>
</evidence>
<dbReference type="Gene3D" id="3.40.50.300">
    <property type="entry name" value="P-loop containing nucleotide triphosphate hydrolases"/>
    <property type="match status" value="1"/>
</dbReference>
<dbReference type="InterPro" id="IPR038718">
    <property type="entry name" value="SNF2-like_sf"/>
</dbReference>
<dbReference type="EMBL" id="AUWU02000002">
    <property type="protein sequence ID" value="KAH0576412.1"/>
    <property type="molecule type" value="Genomic_DNA"/>
</dbReference>
<feature type="compositionally biased region" description="Acidic residues" evidence="8">
    <location>
        <begin position="388"/>
        <end position="401"/>
    </location>
</feature>
<dbReference type="InterPro" id="IPR000330">
    <property type="entry name" value="SNF2_N"/>
</dbReference>
<dbReference type="GO" id="GO:0034728">
    <property type="term" value="P:nucleosome organization"/>
    <property type="evidence" value="ECO:0007669"/>
    <property type="project" value="TreeGrafter"/>
</dbReference>
<dbReference type="Pfam" id="PF00176">
    <property type="entry name" value="SNF2-rel_dom"/>
    <property type="match status" value="1"/>
</dbReference>
<evidence type="ECO:0000259" key="11">
    <source>
        <dbReference type="PROSITE" id="PS51194"/>
    </source>
</evidence>
<dbReference type="InterPro" id="IPR000953">
    <property type="entry name" value="Chromo/chromo_shadow_dom"/>
</dbReference>
<keyword evidence="7" id="KW-0175">Coiled coil</keyword>
<dbReference type="SUPFAM" id="SSF54160">
    <property type="entry name" value="Chromo domain-like"/>
    <property type="match status" value="2"/>
</dbReference>
<feature type="domain" description="Helicase C-terminal" evidence="11">
    <location>
        <begin position="1141"/>
        <end position="1291"/>
    </location>
</feature>
<feature type="domain" description="Helicase ATP-binding" evidence="10">
    <location>
        <begin position="779"/>
        <end position="951"/>
    </location>
</feature>
<dbReference type="GO" id="GO:0003677">
    <property type="term" value="F:DNA binding"/>
    <property type="evidence" value="ECO:0007669"/>
    <property type="project" value="UniProtKB-KW"/>
</dbReference>
<dbReference type="VEuPathDB" id="GiardiaDB:SS50377_21976"/>
<proteinExistence type="predicted"/>
<evidence type="ECO:0000259" key="9">
    <source>
        <dbReference type="PROSITE" id="PS50013"/>
    </source>
</evidence>
<dbReference type="PANTHER" id="PTHR45623:SF14">
    <property type="entry name" value="CHROMODOMAIN-HELICASE-DNA-BINDING PROTEIN 1"/>
    <property type="match status" value="1"/>
</dbReference>
<keyword evidence="12" id="KW-0347">Helicase</keyword>
<dbReference type="Pfam" id="PF00385">
    <property type="entry name" value="Chromo"/>
    <property type="match status" value="1"/>
</dbReference>
<dbReference type="OrthoDB" id="10251402at2759"/>
<dbReference type="SMART" id="SM00298">
    <property type="entry name" value="CHROMO"/>
    <property type="match status" value="2"/>
</dbReference>
<name>V6M1F1_9EUKA</name>
<dbReference type="Gene3D" id="3.40.50.10810">
    <property type="entry name" value="Tandem AAA-ATPase domain"/>
    <property type="match status" value="1"/>
</dbReference>
<dbReference type="InterPro" id="IPR027417">
    <property type="entry name" value="P-loop_NTPase"/>
</dbReference>
<dbReference type="GO" id="GO:0004386">
    <property type="term" value="F:helicase activity"/>
    <property type="evidence" value="ECO:0007669"/>
    <property type="project" value="UniProtKB-KW"/>
</dbReference>
<dbReference type="Gene3D" id="2.40.50.40">
    <property type="match status" value="2"/>
</dbReference>
<evidence type="ECO:0000256" key="7">
    <source>
        <dbReference type="SAM" id="Coils"/>
    </source>
</evidence>
<dbReference type="GO" id="GO:0003682">
    <property type="term" value="F:chromatin binding"/>
    <property type="evidence" value="ECO:0007669"/>
    <property type="project" value="TreeGrafter"/>
</dbReference>
<keyword evidence="12" id="KW-0238">DNA-binding</keyword>
<dbReference type="CDD" id="cd17919">
    <property type="entry name" value="DEXHc_Snf"/>
    <property type="match status" value="1"/>
</dbReference>
<gene>
    <name evidence="12" type="ORF">SS50377_12970</name>
    <name evidence="13" type="ORF">SS50377_21976</name>
</gene>
<dbReference type="Proteomes" id="UP000018208">
    <property type="component" value="Unassembled WGS sequence"/>
</dbReference>
<dbReference type="SMART" id="SM00487">
    <property type="entry name" value="DEXDc"/>
    <property type="match status" value="1"/>
</dbReference>
<dbReference type="CDD" id="cd18793">
    <property type="entry name" value="SF2_C_SNF"/>
    <property type="match status" value="1"/>
</dbReference>
<dbReference type="InterPro" id="IPR016197">
    <property type="entry name" value="Chromo-like_dom_sf"/>
</dbReference>
<dbReference type="GO" id="GO:0016887">
    <property type="term" value="F:ATP hydrolysis activity"/>
    <property type="evidence" value="ECO:0007669"/>
    <property type="project" value="TreeGrafter"/>
</dbReference>
<sequence length="1811" mass="208998">MNVQQQIQEAIRRAEEQCLNAVQEEHKNAYLQLRQIIQQHGIDSLNQEQKSYYQQMDQYIEQQRKAAVDQIMVQNPQAQYQSSEQKIDFSSPEYGSQLRTYVMDIVQLPIHMLEQKFKALFISLIQKGYGRSAALQHLRNVLQQVDQYNPNPEKQANIARIWEGIQVMQEGGDEDDEGETINGVYIRPIPFTIPDEIITYMILPVRAQQLLNQRLRTGESVPHTIFIKRRKGRPSKDTGVAHEFYTPVFRIGQIETDVLQFFYSDSPQLASDVEQLAKKIYEQRDFYLRPENRNQVSQPTSAPTYNSMPAYGTTTYQAPATTDPYGLQGQYNFGGGATTSQYGTSASGVYGAAAPGFNQYNPYGATAASGLGQEGSEYDDASHIPTESDEFVEEQVSDDTSEQPMMPSDSGDDDHESFGVKSEPSVQDSDYLPSPENIEEEEEADEIYIEKVIECKEIPISEAWKYPPSIMVVPRPPNYTKFDSYKPSGALPVPRSDAGSILDRLGQIEEDVNGEQVQIMTQNTQNTQSVFIYLIKWRDNAYYHSTWEVEDFLTHLTSFIKVQNFKTEYKERKIVLQSDKLSSDEKQVIIDQGEERKHNYKLYCEPEKIVAYDVKEDQKASLEERLSKIRQIIREKGMKSDAICGAFSSSIDKIFYNNQNSKPEIDDKGFVVNQESSGVVSFKGYFYLIKWKNLSYSQSTWEIHEDLANMFGEDKVKALIRAYTKRSQPIKKMLSTNYLKFNERPIFKEFTSAHPDFLLDVNKEFILKPHQIRGVNVLLYNYCQHKNIILADQLGLGKTVQAVVFLSALYHQFLVPGPFLIVAPLTTIQAWIQTINDWFPDCNLVNLIGSKKDRQIIIDNELVQIVNGNVTNKFHIILTTPSIALIEELELKKFKYRGFLIDEAHSIKNERSKRNKIFTSFTTDCKLLITGTPIQNSISEFYNLLHFIDAEVFKNQQEFEKYGSLDDFRDGLNKVVIKNENSEQELINSTKMKEVDKIDKQNIFAQSDSEDLDLPLNMKPSDIKNTFVANTIQPDIIDKIEFIAQLLKPYILRRVAAVVEKSLPEKKEYILRMPLTEEQKLYSKSIVENNVNQLTSNEVVKLTNVMMQLKKVANHPYVVRHADINTLDLNTLVSQSSKFQVLEKLLPKLKQEGHRVLIFTQLTKTIKLLQRYCTLKTYKYQTIIGSTILDERVDAINQFNKSNSEDFIFLLTTKVSQGINLQTADTVIIFDVDFNPQNDLQAVGRAHRIGQMKPVTIYRFLTQDSVEEKIYEIAKRKMVLDYALVQSQSLAIESDSSILRKVLEYGIEQLDSATKTLSFDDIIDNQEEMKYGNQIPSPSNVKDLQFTDLQVENNQIFYNLIAQQDEPQFLNEPISSLTQNQASQLINAQIQFGLPKLANQIKEHFKLDFSPSQIHTLFNQLLTEAREHFRFSRLDIFNLPQEIPQISFSFQQVNCDAVQILNSFYSMLLIDLHIKNALFKLPRALYQEFEPAQVWNSQFDTILLLDCKIVGFNDFDSKKYSDLSDSEITVADLKDRVNFLIKQLQKLPSSKLYEQVHNDGLDTKLTFDSNINTETQAEQRENDIIKKLQYGEISRTTFNIPHQKHICTSSLQQVLKFFTVERKRKISSLVARFEEFSRAKFPFRDFIGITVFNGNQRLHKKFLNYLEKFPMSKSEEDLLFKLYHCIMDVVVTRIGDIINIVDEKIDEMKEKNQAINEIDNDSYVQKSISELLDYLYRNVWIHCEIRHIAAPYILAKMAEWYSESFDEELLEFGEDDGGNWFSTFRLDVENQNDMGDHGLDADDNDDVDYPY</sequence>
<dbReference type="InterPro" id="IPR001650">
    <property type="entry name" value="Helicase_C-like"/>
</dbReference>
<keyword evidence="14" id="KW-1185">Reference proteome</keyword>
<protein>
    <submittedName>
        <fullName evidence="12">SNF2 family chromodomain helicase-DNA-binding protein</fullName>
    </submittedName>
    <submittedName>
        <fullName evidence="13">SNF2 family helicase</fullName>
    </submittedName>
</protein>
<keyword evidence="4" id="KW-0378">Hydrolase</keyword>
<keyword evidence="5" id="KW-0067">ATP-binding</keyword>
<dbReference type="PROSITE" id="PS51194">
    <property type="entry name" value="HELICASE_CTER"/>
    <property type="match status" value="1"/>
</dbReference>
<evidence type="ECO:0000256" key="2">
    <source>
        <dbReference type="ARBA" id="ARBA00022737"/>
    </source>
</evidence>
<evidence type="ECO:0000313" key="12">
    <source>
        <dbReference type="EMBL" id="EST47014.1"/>
    </source>
</evidence>
<dbReference type="GO" id="GO:0000785">
    <property type="term" value="C:chromatin"/>
    <property type="evidence" value="ECO:0007669"/>
    <property type="project" value="TreeGrafter"/>
</dbReference>
<comment type="subcellular location">
    <subcellularLocation>
        <location evidence="1">Nucleus</location>
    </subcellularLocation>
</comment>
<dbReference type="GO" id="GO:0042393">
    <property type="term" value="F:histone binding"/>
    <property type="evidence" value="ECO:0007669"/>
    <property type="project" value="TreeGrafter"/>
</dbReference>
<dbReference type="SUPFAM" id="SSF52540">
    <property type="entry name" value="P-loop containing nucleoside triphosphate hydrolases"/>
    <property type="match status" value="2"/>
</dbReference>
<evidence type="ECO:0000256" key="3">
    <source>
        <dbReference type="ARBA" id="ARBA00022741"/>
    </source>
</evidence>
<accession>V6M1F1</accession>
<keyword evidence="6" id="KW-0539">Nucleus</keyword>
<dbReference type="GO" id="GO:0005524">
    <property type="term" value="F:ATP binding"/>
    <property type="evidence" value="ECO:0007669"/>
    <property type="project" value="UniProtKB-KW"/>
</dbReference>
<evidence type="ECO:0000256" key="1">
    <source>
        <dbReference type="ARBA" id="ARBA00004123"/>
    </source>
</evidence>
<dbReference type="Pfam" id="PF00271">
    <property type="entry name" value="Helicase_C"/>
    <property type="match status" value="1"/>
</dbReference>
<dbReference type="GO" id="GO:0140658">
    <property type="term" value="F:ATP-dependent chromatin remodeler activity"/>
    <property type="evidence" value="ECO:0007669"/>
    <property type="project" value="TreeGrafter"/>
</dbReference>
<dbReference type="InterPro" id="IPR014001">
    <property type="entry name" value="Helicase_ATP-bd"/>
</dbReference>
<feature type="region of interest" description="Disordered" evidence="8">
    <location>
        <begin position="388"/>
        <end position="444"/>
    </location>
</feature>
<dbReference type="GO" id="GO:0005634">
    <property type="term" value="C:nucleus"/>
    <property type="evidence" value="ECO:0007669"/>
    <property type="project" value="UniProtKB-SubCell"/>
</dbReference>
<reference evidence="12 13" key="1">
    <citation type="journal article" date="2014" name="PLoS Genet.">
        <title>The Genome of Spironucleus salmonicida Highlights a Fish Pathogen Adapted to Fluctuating Environments.</title>
        <authorList>
            <person name="Xu F."/>
            <person name="Jerlstrom-Hultqvist J."/>
            <person name="Einarsson E."/>
            <person name="Astvaldsson A."/>
            <person name="Svard S.G."/>
            <person name="Andersson J.O."/>
        </authorList>
    </citation>
    <scope>NUCLEOTIDE SEQUENCE</scope>
    <source>
        <strain evidence="13">ATCC 50377</strain>
    </source>
</reference>
<feature type="domain" description="Chromo" evidence="9">
    <location>
        <begin position="649"/>
        <end position="735"/>
    </location>
</feature>
<evidence type="ECO:0000313" key="13">
    <source>
        <dbReference type="EMBL" id="KAH0576412.1"/>
    </source>
</evidence>